<organism evidence="2 3">
    <name type="scientific">Porphyridium purpureum</name>
    <name type="common">Red alga</name>
    <name type="synonym">Porphyridium cruentum</name>
    <dbReference type="NCBI Taxonomy" id="35688"/>
    <lineage>
        <taxon>Eukaryota</taxon>
        <taxon>Rhodophyta</taxon>
        <taxon>Bangiophyceae</taxon>
        <taxon>Porphyridiales</taxon>
        <taxon>Porphyridiaceae</taxon>
        <taxon>Porphyridium</taxon>
    </lineage>
</organism>
<keyword evidence="3" id="KW-1185">Reference proteome</keyword>
<accession>A0A5J4Z5S9</accession>
<dbReference type="EMBL" id="VRMN01000001">
    <property type="protein sequence ID" value="KAA8499036.1"/>
    <property type="molecule type" value="Genomic_DNA"/>
</dbReference>
<protein>
    <recommendedName>
        <fullName evidence="4">Pentatricopeptide repeat-containing protein</fullName>
    </recommendedName>
</protein>
<dbReference type="AlphaFoldDB" id="A0A5J4Z5S9"/>
<feature type="region of interest" description="Disordered" evidence="1">
    <location>
        <begin position="75"/>
        <end position="97"/>
    </location>
</feature>
<sequence>MSGRKGTVIDRSLGRVAARALSGRAVVWTATWRGMWTRARHAWTGAAAQYGRACSSLGRVRLHASASPHRNFSLSPSYSRSCGRHRKSGEHAGARSRSTSSWTVCSPVVYEQPCRGSRTRVRGRLGAVTASVCSGPARMSMTTDIQQNGTSFPDQRLPDPMIDASRSGDAAFSGTSAPPPFSVASAEHLEQHFERAFAHYLQIRELDSAIQVIRKKRIHGLPLYTQKDYELLMYTAACIPDSELAIKVFSASRADGYAPSDLMLMRLARAFTNSGNIRPALAVLHSWEDYGFSLMAKVYVDTLVLIMKRSVRATYDVGLCDEITSFVGSLLQKVHKSYGDEHVRLLQHKLKPAMIEVSVLYKLKTPQAVSSAQLIEYLKLLQGENDDATKLTWLCKLAELLSLCGMRKQALKLMHMHFIALERKAEALTGRPRLSDATLRNLSLWVCYPLRAITQHYLPRKDASMALSLLDTWLEAGMPYTHSIATVRFALINLRGASLATLYATYQDTLSRVTPEPRFFMVVIDAILSSRQHVAHMTVGMRSMERRMQLTKEIIHAMRERTYIFEHVVVCEAVMKSLLTHGLHENAEQLFQEMQKRRLVSDRLLMLMFKQLHLSGVFRPVEKPETRIELYRVYTETAKNLGVGVESRHGLGLTDAWVGAAAAVGEYDTALDMIARWRALPEEKRRNLLSAVWSKRMPLDEIDLMFVQRMINNASQRSHPKIVQYVESALSEVTTPHVLVKGALQIMQAVANTGDTKRALNLLLTCVEPRNFGFWQRQSERFENASPMPQVFHPADQWWVEAARFLRKAPADGGSWQMLRTTFIRLWDALPKYKKENARKEFGELASSYTEAGLNDAGNDMNLVLEKFFKLEDAQAAADGSEAPSAGTWSGKEQ</sequence>
<dbReference type="NCBIfam" id="TIGR00756">
    <property type="entry name" value="PPR"/>
    <property type="match status" value="1"/>
</dbReference>
<proteinExistence type="predicted"/>
<evidence type="ECO:0000313" key="2">
    <source>
        <dbReference type="EMBL" id="KAA8499036.1"/>
    </source>
</evidence>
<dbReference type="InterPro" id="IPR002885">
    <property type="entry name" value="PPR_rpt"/>
</dbReference>
<dbReference type="Proteomes" id="UP000324585">
    <property type="component" value="Unassembled WGS sequence"/>
</dbReference>
<reference evidence="3" key="1">
    <citation type="journal article" date="2019" name="Nat. Commun.">
        <title>Expansion of phycobilisome linker gene families in mesophilic red algae.</title>
        <authorList>
            <person name="Lee J."/>
            <person name="Kim D."/>
            <person name="Bhattacharya D."/>
            <person name="Yoon H.S."/>
        </authorList>
    </citation>
    <scope>NUCLEOTIDE SEQUENCE [LARGE SCALE GENOMIC DNA]</scope>
    <source>
        <strain evidence="3">CCMP 1328</strain>
    </source>
</reference>
<evidence type="ECO:0008006" key="4">
    <source>
        <dbReference type="Google" id="ProtNLM"/>
    </source>
</evidence>
<evidence type="ECO:0000313" key="3">
    <source>
        <dbReference type="Proteomes" id="UP000324585"/>
    </source>
</evidence>
<gene>
    <name evidence="2" type="ORF">FVE85_6621</name>
</gene>
<comment type="caution">
    <text evidence="2">The sequence shown here is derived from an EMBL/GenBank/DDBJ whole genome shotgun (WGS) entry which is preliminary data.</text>
</comment>
<evidence type="ECO:0000256" key="1">
    <source>
        <dbReference type="SAM" id="MobiDB-lite"/>
    </source>
</evidence>
<name>A0A5J4Z5S9_PORPP</name>